<organism evidence="3 4">
    <name type="scientific">Leptobacterium flavescens</name>
    <dbReference type="NCBI Taxonomy" id="472055"/>
    <lineage>
        <taxon>Bacteria</taxon>
        <taxon>Pseudomonadati</taxon>
        <taxon>Bacteroidota</taxon>
        <taxon>Flavobacteriia</taxon>
        <taxon>Flavobacteriales</taxon>
        <taxon>Flavobacteriaceae</taxon>
        <taxon>Leptobacterium</taxon>
    </lineage>
</organism>
<evidence type="ECO:0000259" key="2">
    <source>
        <dbReference type="Pfam" id="PF12770"/>
    </source>
</evidence>
<dbReference type="Pfam" id="PF12770">
    <property type="entry name" value="CHAT"/>
    <property type="match status" value="1"/>
</dbReference>
<accession>A0A6P0UPX1</accession>
<comment type="caution">
    <text evidence="3">The sequence shown here is derived from an EMBL/GenBank/DDBJ whole genome shotgun (WGS) entry which is preliminary data.</text>
</comment>
<dbReference type="RefSeq" id="WP_163607807.1">
    <property type="nucleotide sequence ID" value="NZ_JAABOO010000003.1"/>
</dbReference>
<reference evidence="3 4" key="1">
    <citation type="submission" date="2020-01" db="EMBL/GenBank/DDBJ databases">
        <title>Leptobacterium flavescens.</title>
        <authorList>
            <person name="Wang G."/>
        </authorList>
    </citation>
    <scope>NUCLEOTIDE SEQUENCE [LARGE SCALE GENOMIC DNA]</scope>
    <source>
        <strain evidence="3 4">KCTC 22160</strain>
    </source>
</reference>
<feature type="domain" description="CHAT" evidence="2">
    <location>
        <begin position="625"/>
        <end position="886"/>
    </location>
</feature>
<keyword evidence="1" id="KW-0812">Transmembrane</keyword>
<dbReference type="EMBL" id="JAABOO010000003">
    <property type="protein sequence ID" value="NER14520.1"/>
    <property type="molecule type" value="Genomic_DNA"/>
</dbReference>
<dbReference type="InterPro" id="IPR011990">
    <property type="entry name" value="TPR-like_helical_dom_sf"/>
</dbReference>
<dbReference type="InterPro" id="IPR024983">
    <property type="entry name" value="CHAT_dom"/>
</dbReference>
<sequence>MKDRQGHSYRFIRNACWVILFFSGSLFSQGVGELKRITAAKFSTEEKIAKIDSLILLYEKEKNDSLEYVYERYADWLYDVRGLKSAIPYLNKTLDLATSRPVKDSTFIQNSALFLAFCYNINKQYHKSIAASREVLLINDKNRAAVRTYDQLGFAYSRIPDYYKSLENYELYASLIRVDEKRIRSLRKAHKNIIAVCLDINTAESFRKGLKYAMTADSLSSVYPIDSATLYETKLNLATLYNQYETLDIGKAFGYYNEALEIAKKVKDTSKIRDIYMLIGNLFNQTEPDRSLEYLEKALVLAEPEKDPFNSYQIYSNISFTHGLNEEYEKSLEYTHKSLEYLIGDNLRDHKSINRNLFINSDYKENLLNALPKLGETYLKYYEKTGDPEFLDKSIHYFKETDYVIDLLKINSREFRSRLFWRKLSTDIYGKAIRACYLKGNIEDTFYFMEKNKALLLQEDINTQQFKKSLELPDSIIRREETLRRKLFGIENALKETKEVTVLDSLKKELIDRKRELSILQDSIGPKEGVAGLEPIILDLDAVKKKIKEDEVVLEYHISIDDGYGIYTNREKGYLLMITQSETRLFEIPDLPSLKEEITSLLRYFESPFRTNGEISDFTALSNRVFKRLLPSEEIRLSIKNKKLTIVPDSYLSLLPFEALSVSEDKLSYLIRDCDIHYLYSNSFLEGMERSKHVENNFLGVAPSDFNDKELLPLQNNKQELLSLEQYYRGRSLISGEASKENFLEALSGSGIIHLATHANAEESSDPWIAFNDEKLKLEELYLTANNASLVVLSGCNTSLGKLETGEGVMSLARGFFYSGSRSVISSLWSIDDKSTSFIVDEFYRNTSSGQSKSQALRNAKLKYLDTYSHSEASPHYWASLILLGEDDLLKGTPFNWIPYLLIAALLLIFFIAFRYFRR</sequence>
<keyword evidence="1" id="KW-1133">Transmembrane helix</keyword>
<evidence type="ECO:0000313" key="4">
    <source>
        <dbReference type="Proteomes" id="UP000468581"/>
    </source>
</evidence>
<feature type="transmembrane region" description="Helical" evidence="1">
    <location>
        <begin position="897"/>
        <end position="917"/>
    </location>
</feature>
<dbReference type="SUPFAM" id="SSF48452">
    <property type="entry name" value="TPR-like"/>
    <property type="match status" value="2"/>
</dbReference>
<dbReference type="Gene3D" id="1.25.40.10">
    <property type="entry name" value="Tetratricopeptide repeat domain"/>
    <property type="match status" value="2"/>
</dbReference>
<dbReference type="PANTHER" id="PTHR10098">
    <property type="entry name" value="RAPSYN-RELATED"/>
    <property type="match status" value="1"/>
</dbReference>
<proteinExistence type="predicted"/>
<keyword evidence="4" id="KW-1185">Reference proteome</keyword>
<protein>
    <submittedName>
        <fullName evidence="3">CHAT domain-containing protein</fullName>
    </submittedName>
</protein>
<evidence type="ECO:0000313" key="3">
    <source>
        <dbReference type="EMBL" id="NER14520.1"/>
    </source>
</evidence>
<evidence type="ECO:0000256" key="1">
    <source>
        <dbReference type="SAM" id="Phobius"/>
    </source>
</evidence>
<gene>
    <name evidence="3" type="ORF">GWK08_13785</name>
</gene>
<dbReference type="Proteomes" id="UP000468581">
    <property type="component" value="Unassembled WGS sequence"/>
</dbReference>
<name>A0A6P0UPX1_9FLAO</name>
<dbReference type="AlphaFoldDB" id="A0A6P0UPX1"/>
<keyword evidence="1" id="KW-0472">Membrane</keyword>